<dbReference type="InterPro" id="IPR027417">
    <property type="entry name" value="P-loop_NTPase"/>
</dbReference>
<dbReference type="EMBL" id="BAABIB010000184">
    <property type="protein sequence ID" value="GAA4672378.1"/>
    <property type="molecule type" value="Genomic_DNA"/>
</dbReference>
<reference evidence="3" key="1">
    <citation type="journal article" date="2019" name="Int. J. Syst. Evol. Microbiol.">
        <title>The Global Catalogue of Microorganisms (GCM) 10K type strain sequencing project: providing services to taxonomists for standard genome sequencing and annotation.</title>
        <authorList>
            <consortium name="The Broad Institute Genomics Platform"/>
            <consortium name="The Broad Institute Genome Sequencing Center for Infectious Disease"/>
            <person name="Wu L."/>
            <person name="Ma J."/>
        </authorList>
    </citation>
    <scope>NUCLEOTIDE SEQUENCE [LARGE SCALE GENOMIC DNA]</scope>
    <source>
        <strain evidence="3">JCM 18054</strain>
    </source>
</reference>
<sequence length="297" mass="32064">MTMTTDLTVWDVLERQLRTEITLTWNPDGPVVLAIDSEKGGVGKSGLAGGLIAVMAANGRRVLGVDLDPRATLTEELGADEGEYSVNDLLYEDREADPDELPELSGLAAEALRPAGKAWGDNVRVLAAERALANRETDNTTPDLEHRLRISLEGVAEQFDLVVIDLPPRAGGKLVGAGLLAATHVIFPGTLNADGQIGVRDAMRTHKFMARTNPNKLRKVGVVRNIVEPRTKLAKYYDDQFAEEFGSEVLDVAVPKRVIRQEARGACVPITVAADKADAKDLINSYTHVLNAVGRVA</sequence>
<gene>
    <name evidence="2" type="ORF">GCM10023214_78770</name>
</gene>
<dbReference type="InterPro" id="IPR025669">
    <property type="entry name" value="AAA_dom"/>
</dbReference>
<dbReference type="Gene3D" id="3.40.50.300">
    <property type="entry name" value="P-loop containing nucleotide triphosphate hydrolases"/>
    <property type="match status" value="1"/>
</dbReference>
<accession>A0ABP8VWC2</accession>
<dbReference type="Pfam" id="PF13614">
    <property type="entry name" value="AAA_31"/>
    <property type="match status" value="1"/>
</dbReference>
<evidence type="ECO:0000313" key="3">
    <source>
        <dbReference type="Proteomes" id="UP001500192"/>
    </source>
</evidence>
<dbReference type="InterPro" id="IPR050678">
    <property type="entry name" value="DNA_Partitioning_ATPase"/>
</dbReference>
<dbReference type="Proteomes" id="UP001500192">
    <property type="component" value="Unassembled WGS sequence"/>
</dbReference>
<evidence type="ECO:0000259" key="1">
    <source>
        <dbReference type="Pfam" id="PF13614"/>
    </source>
</evidence>
<feature type="domain" description="AAA" evidence="1">
    <location>
        <begin position="32"/>
        <end position="215"/>
    </location>
</feature>
<proteinExistence type="predicted"/>
<name>A0ABP8VWC2_9PSEU</name>
<dbReference type="CDD" id="cd02042">
    <property type="entry name" value="ParAB_family"/>
    <property type="match status" value="1"/>
</dbReference>
<protein>
    <recommendedName>
        <fullName evidence="1">AAA domain-containing protein</fullName>
    </recommendedName>
</protein>
<organism evidence="2 3">
    <name type="scientific">Amycolatopsis dongchuanensis</name>
    <dbReference type="NCBI Taxonomy" id="1070866"/>
    <lineage>
        <taxon>Bacteria</taxon>
        <taxon>Bacillati</taxon>
        <taxon>Actinomycetota</taxon>
        <taxon>Actinomycetes</taxon>
        <taxon>Pseudonocardiales</taxon>
        <taxon>Pseudonocardiaceae</taxon>
        <taxon>Amycolatopsis</taxon>
    </lineage>
</organism>
<keyword evidence="3" id="KW-1185">Reference proteome</keyword>
<dbReference type="PANTHER" id="PTHR13696">
    <property type="entry name" value="P-LOOP CONTAINING NUCLEOSIDE TRIPHOSPHATE HYDROLASE"/>
    <property type="match status" value="1"/>
</dbReference>
<dbReference type="PANTHER" id="PTHR13696:SF99">
    <property type="entry name" value="COBYRINIC ACID AC-DIAMIDE SYNTHASE"/>
    <property type="match status" value="1"/>
</dbReference>
<comment type="caution">
    <text evidence="2">The sequence shown here is derived from an EMBL/GenBank/DDBJ whole genome shotgun (WGS) entry which is preliminary data.</text>
</comment>
<dbReference type="SUPFAM" id="SSF52540">
    <property type="entry name" value="P-loop containing nucleoside triphosphate hydrolases"/>
    <property type="match status" value="1"/>
</dbReference>
<evidence type="ECO:0000313" key="2">
    <source>
        <dbReference type="EMBL" id="GAA4672378.1"/>
    </source>
</evidence>